<gene>
    <name evidence="1" type="ORF">PSON_ATCC_30995.1.T2210003</name>
</gene>
<protein>
    <submittedName>
        <fullName evidence="1">Uncharacterized protein</fullName>
    </submittedName>
</protein>
<evidence type="ECO:0000313" key="1">
    <source>
        <dbReference type="EMBL" id="CAD8129389.1"/>
    </source>
</evidence>
<accession>A0A8S1RQN9</accession>
<proteinExistence type="predicted"/>
<dbReference type="AlphaFoldDB" id="A0A8S1RQN9"/>
<dbReference type="Proteomes" id="UP000692954">
    <property type="component" value="Unassembled WGS sequence"/>
</dbReference>
<reference evidence="1" key="1">
    <citation type="submission" date="2021-01" db="EMBL/GenBank/DDBJ databases">
        <authorList>
            <consortium name="Genoscope - CEA"/>
            <person name="William W."/>
        </authorList>
    </citation>
    <scope>NUCLEOTIDE SEQUENCE</scope>
</reference>
<evidence type="ECO:0000313" key="2">
    <source>
        <dbReference type="Proteomes" id="UP000692954"/>
    </source>
</evidence>
<dbReference type="EMBL" id="CAJJDN010000221">
    <property type="protein sequence ID" value="CAD8129389.1"/>
    <property type="molecule type" value="Genomic_DNA"/>
</dbReference>
<comment type="caution">
    <text evidence="1">The sequence shown here is derived from an EMBL/GenBank/DDBJ whole genome shotgun (WGS) entry which is preliminary data.</text>
</comment>
<organism evidence="1 2">
    <name type="scientific">Paramecium sonneborni</name>
    <dbReference type="NCBI Taxonomy" id="65129"/>
    <lineage>
        <taxon>Eukaryota</taxon>
        <taxon>Sar</taxon>
        <taxon>Alveolata</taxon>
        <taxon>Ciliophora</taxon>
        <taxon>Intramacronucleata</taxon>
        <taxon>Oligohymenophorea</taxon>
        <taxon>Peniculida</taxon>
        <taxon>Parameciidae</taxon>
        <taxon>Paramecium</taxon>
    </lineage>
</organism>
<sequence>MIYNYVYKKAKSRRKLFQPLSLTQSATPKNLIDNKFPKQESPIKMGLACAIYSPSQKQYHPLDDIQIKNNYQSAQRQSQRFIIKKRIIQQKSITDVRYEKEYGSNRKSQTCRNYRNFNHLQDVEQAEATQLSSSYLQEIIALQQNVGKVLKKTSKKVYK</sequence>
<keyword evidence="2" id="KW-1185">Reference proteome</keyword>
<name>A0A8S1RQN9_9CILI</name>